<evidence type="ECO:0000313" key="3">
    <source>
        <dbReference type="EMBL" id="KIZ04011.1"/>
    </source>
</evidence>
<dbReference type="EMBL" id="KK100742">
    <property type="protein sequence ID" value="KIZ04011.1"/>
    <property type="molecule type" value="Genomic_DNA"/>
</dbReference>
<evidence type="ECO:0000313" key="4">
    <source>
        <dbReference type="Proteomes" id="UP000054498"/>
    </source>
</evidence>
<evidence type="ECO:0000256" key="1">
    <source>
        <dbReference type="RuleBase" id="RU003682"/>
    </source>
</evidence>
<keyword evidence="1" id="KW-0560">Oxidoreductase</keyword>
<organism evidence="3 4">
    <name type="scientific">Monoraphidium neglectum</name>
    <dbReference type="NCBI Taxonomy" id="145388"/>
    <lineage>
        <taxon>Eukaryota</taxon>
        <taxon>Viridiplantae</taxon>
        <taxon>Chlorophyta</taxon>
        <taxon>core chlorophytes</taxon>
        <taxon>Chlorophyceae</taxon>
        <taxon>CS clade</taxon>
        <taxon>Sphaeropleales</taxon>
        <taxon>Selenastraceae</taxon>
        <taxon>Monoraphidium</taxon>
    </lineage>
</organism>
<dbReference type="RefSeq" id="XP_013903030.1">
    <property type="nucleotide sequence ID" value="XM_014047576.1"/>
</dbReference>
<dbReference type="OrthoDB" id="504976at2759"/>
<dbReference type="PROSITE" id="PS51471">
    <property type="entry name" value="FE2OG_OXY"/>
    <property type="match status" value="1"/>
</dbReference>
<dbReference type="InterPro" id="IPR044862">
    <property type="entry name" value="Pro_4_hyd_alph_FE2OG_OXY"/>
</dbReference>
<sequence length="395" mass="43563">MRGLASHSGSAGRSGCHRPCAATHAAARPRCPLLAAAAGQQRRGPCWQRAGQLRAVVDEQGTVEQQDDDDEAGPLQQLSEARHVIVEPGFTEAAEQLRGVFDSRFEDPRKTTRERFLWDYWFVENQYCLVRTQAAAYFPKALYKRLESDLLAYGERVLGCRSISPIWMSYYVDGCAQELHCDSFHGPFAFVLSLTRWEERAFTGGETMILNPGTLNFWSGFVPGKGLELTDIVTLVEPRFNQLTLFDPRLPHGVRPVRGTRDPMKSRLVLHGWFTEPSPFIEGALEPEAAVESLNAALDPIFEELELLPAVLGTLAVRLQISGADGLVSHIGFLADTLVVRPGQPITDDNGDPLPDPDSAARAAVHHAIYDGLTAAQFPPCEGGDTFVTYPFVFE</sequence>
<proteinExistence type="inferred from homology"/>
<feature type="domain" description="Fe2OG dioxygenase" evidence="2">
    <location>
        <begin position="161"/>
        <end position="276"/>
    </location>
</feature>
<dbReference type="GO" id="GO:0016491">
    <property type="term" value="F:oxidoreductase activity"/>
    <property type="evidence" value="ECO:0007669"/>
    <property type="project" value="UniProtKB-KW"/>
</dbReference>
<protein>
    <recommendedName>
        <fullName evidence="2">Fe2OG dioxygenase domain-containing protein</fullName>
    </recommendedName>
</protein>
<reference evidence="3 4" key="1">
    <citation type="journal article" date="2013" name="BMC Genomics">
        <title>Reconstruction of the lipid metabolism for the microalga Monoraphidium neglectum from its genome sequence reveals characteristics suitable for biofuel production.</title>
        <authorList>
            <person name="Bogen C."/>
            <person name="Al-Dilaimi A."/>
            <person name="Albersmeier A."/>
            <person name="Wichmann J."/>
            <person name="Grundmann M."/>
            <person name="Rupp O."/>
            <person name="Lauersen K.J."/>
            <person name="Blifernez-Klassen O."/>
            <person name="Kalinowski J."/>
            <person name="Goesmann A."/>
            <person name="Mussgnug J.H."/>
            <person name="Kruse O."/>
        </authorList>
    </citation>
    <scope>NUCLEOTIDE SEQUENCE [LARGE SCALE GENOMIC DNA]</scope>
    <source>
        <strain evidence="3 4">SAG 48.87</strain>
    </source>
</reference>
<dbReference type="KEGG" id="mng:MNEG_3949"/>
<evidence type="ECO:0000259" key="2">
    <source>
        <dbReference type="PROSITE" id="PS51471"/>
    </source>
</evidence>
<dbReference type="Gene3D" id="2.60.120.620">
    <property type="entry name" value="q2cbj1_9rhob like domain"/>
    <property type="match status" value="1"/>
</dbReference>
<name>A0A0D2NG05_9CHLO</name>
<dbReference type="InterPro" id="IPR005123">
    <property type="entry name" value="Oxoglu/Fe-dep_dioxygenase_dom"/>
</dbReference>
<comment type="similarity">
    <text evidence="1">Belongs to the iron/ascorbate-dependent oxidoreductase family.</text>
</comment>
<keyword evidence="1" id="KW-0479">Metal-binding</keyword>
<dbReference type="GO" id="GO:0046872">
    <property type="term" value="F:metal ion binding"/>
    <property type="evidence" value="ECO:0007669"/>
    <property type="project" value="UniProtKB-KW"/>
</dbReference>
<dbReference type="Pfam" id="PF13640">
    <property type="entry name" value="2OG-FeII_Oxy_3"/>
    <property type="match status" value="1"/>
</dbReference>
<gene>
    <name evidence="3" type="ORF">MNEG_3949</name>
</gene>
<keyword evidence="4" id="KW-1185">Reference proteome</keyword>
<accession>A0A0D2NG05</accession>
<keyword evidence="1" id="KW-0408">Iron</keyword>
<dbReference type="GeneID" id="25736827"/>
<dbReference type="Proteomes" id="UP000054498">
    <property type="component" value="Unassembled WGS sequence"/>
</dbReference>
<dbReference type="AlphaFoldDB" id="A0A0D2NG05"/>